<dbReference type="Pfam" id="PF06130">
    <property type="entry name" value="PTAC"/>
    <property type="match status" value="1"/>
</dbReference>
<dbReference type="GO" id="GO:0000287">
    <property type="term" value="F:magnesium ion binding"/>
    <property type="evidence" value="ECO:0007669"/>
    <property type="project" value="UniProtKB-UniRule"/>
</dbReference>
<proteinExistence type="inferred from homology"/>
<evidence type="ECO:0000256" key="4">
    <source>
        <dbReference type="ARBA" id="ARBA00022840"/>
    </source>
</evidence>
<dbReference type="EMBL" id="CAMXCT010000001">
    <property type="protein sequence ID" value="CAI3971954.1"/>
    <property type="molecule type" value="Genomic_DNA"/>
</dbReference>
<dbReference type="GO" id="GO:0006083">
    <property type="term" value="P:acetate metabolic process"/>
    <property type="evidence" value="ECO:0007669"/>
    <property type="project" value="TreeGrafter"/>
</dbReference>
<dbReference type="PRINTS" id="PR00037">
    <property type="entry name" value="HTHLACR"/>
</dbReference>
<dbReference type="InterPro" id="IPR004372">
    <property type="entry name" value="Ac/propionate_kinase"/>
</dbReference>
<dbReference type="Gene3D" id="3.40.225.10">
    <property type="entry name" value="Class II aldolase/adducin N-terminal domain"/>
    <property type="match status" value="2"/>
</dbReference>
<evidence type="ECO:0000256" key="9">
    <source>
        <dbReference type="ARBA" id="ARBA00024446"/>
    </source>
</evidence>
<dbReference type="InterPro" id="IPR004992">
    <property type="entry name" value="EutN_CcmL"/>
</dbReference>
<dbReference type="Pfam" id="PF00871">
    <property type="entry name" value="Acetate_kinase"/>
    <property type="match status" value="1"/>
</dbReference>
<dbReference type="InterPro" id="IPR001034">
    <property type="entry name" value="DeoR_HTH"/>
</dbReference>
<dbReference type="SUPFAM" id="SSF53067">
    <property type="entry name" value="Actin-like ATPase domain"/>
    <property type="match status" value="2"/>
</dbReference>
<dbReference type="GO" id="GO:0008776">
    <property type="term" value="F:acetate kinase activity"/>
    <property type="evidence" value="ECO:0007669"/>
    <property type="project" value="UniProtKB-UniRule"/>
</dbReference>
<dbReference type="PANTHER" id="PTHR21060">
    <property type="entry name" value="ACETATE KINASE"/>
    <property type="match status" value="1"/>
</dbReference>
<dbReference type="Pfam" id="PF00936">
    <property type="entry name" value="BMC"/>
    <property type="match status" value="2"/>
</dbReference>
<keyword evidence="6" id="KW-0238">DNA-binding</keyword>
<comment type="subcellular location">
    <subcellularLocation>
        <location evidence="8">Bacterial microcompartment</location>
    </subcellularLocation>
</comment>
<dbReference type="Proteomes" id="UP001152797">
    <property type="component" value="Unassembled WGS sequence"/>
</dbReference>
<comment type="caution">
    <text evidence="13">The sequence shown here is derived from an EMBL/GenBank/DDBJ whole genome shotgun (WGS) entry which is preliminary data.</text>
</comment>
<evidence type="ECO:0000256" key="10">
    <source>
        <dbReference type="HAMAP-Rule" id="MF_03131"/>
    </source>
</evidence>
<dbReference type="EMBL" id="CAMXCT020000001">
    <property type="protein sequence ID" value="CAL1125329.1"/>
    <property type="molecule type" value="Genomic_DNA"/>
</dbReference>
<dbReference type="GO" id="GO:0003677">
    <property type="term" value="F:DNA binding"/>
    <property type="evidence" value="ECO:0007669"/>
    <property type="project" value="UniProtKB-KW"/>
</dbReference>
<evidence type="ECO:0000256" key="2">
    <source>
        <dbReference type="ARBA" id="ARBA00022741"/>
    </source>
</evidence>
<dbReference type="SMART" id="SM00420">
    <property type="entry name" value="HTH_DEOR"/>
    <property type="match status" value="1"/>
</dbReference>
<sequence length="2131" mass="228803">MGGAVLAEERRTRLLELVRARGFASLPELADEMQVSKATIRRDLDVLEEGGTAKRTHGGVFYAGDAPKLPHFEEQEPEQWDKKRLIALAAAELIEDGDTVLLDGGTTTYEVARLLVGRPLQVVTNSLPVANLFAASATTDLVFIGGFVYPRTGVTLGPYADEMLSSLGVQRTVLSVGGLTDEGFYNSNLLLVQTEQAMMRAADEVIVVVDSSKFGRRSLCPLCELGDVDRMVVDNDVTEDWRSKITAAGVELKIAGPTLAVSVSARHVHLTDEHVETLFGPGHTLTPMKPLYQEGFYAAEETVMVVGPRKRMLPAVRVLGPTRPHSQVELAFTDGISLGIDLPVRASGKIDGTPGCVLVGPKGVVELTQGVIRAERHVHMNLEHAAYYKVKNGDRMSLRIQSSCGLVLEDLLVRADETSKLEVHLDTDEGNASDLDHAKGLITLIEASDAMIKAANVEYLGWSKIGSGLVTAFVTGDVAAVKAATDAGAAAGGRIGEILAVQVIPRPHEDLQSILPAQLTKAGLVALIEATDTMAKAANVEIVKQIQIGGAYVTTIVRGDVGSVRAAVEAGAATASQIGDLVASHVIPRETPMKVLVANLGSTSFKYRLFDMEDERQLARGGTERIGAEQSSQFVEIGDHRHESVVPVPDHAVAVRLCLEQLTDAEHGCLSDVSEVSAIGFKAVHAGSTSGTQLVTPEVLTAMESMARVAPAHNPPYVKAMRLLSERVPEIPLIAAFETGFHATIPDRNRYYAVPYEWATEHDVLRWGFHGASHRYIAERTAELLGRSDARIISCHLGGSASLCAIRDGKSVATSMGMSPQTGLPHNNRVGNFDVFALPVLMEKTGKSLDELLDELAERSGLLGLSGVSGDVRDLEAAAEEGSDRAQMAIDVFVGAVREYLGAYLVELGGADAIVFTGGIGEHGAAIRSRVCQGLEDLGIVLDQLANTQVKDEARIDATGSRTQLWVVTGHVVATQKVSNMVGQKLLIVEPYKVDEDDRSRLKSTGRTFVAVDTVGSGVGEYVLIVQGSSARLTDETKSLPVDAAIIGIVDAVHVESACVYDRDENEVLSQMKTTPATPMGRGFQGRHGVFDCVDEAVTAAREAFERLSERTMDDRRRIIDHIRRISIDQRVELGTMEMEETKIGRLEHKIEKLETLGKKTPGVEFMRSEVFSGDHGLAVIEHAPFGVIGAITPVTHSLPTITGNAVSMIAGGNTLVVNPHPSGKRVAAEGVRRFNQAIYADLGIDNLICVISEPTLESAEQIFNHRGVALICVTGGPVVARAAMQCGKRAIVAGPGNPPVVVDETADLKRAAESIIQGASYDNNLLCIAEKEVFVVGSVFEEFMTAMERAGAARLNAAEVDALTAVAITQVGEGEHRHDVASKDLLGQDATVLARAIGKNVAPQTELLFGETPETNPFVPVEQMMPFVPVVRCKNVDEAIAKAHHFEHGFRHTSLIHSNNVRNMTKMGRTMDTTLFVKNGPSMASLGLGGEGYISFSIATPTGEGLLMADASRSDGTPQLAIDNLGAARNDIVMLTSDGKGTRTMIGDDNTPVRWSVMGIRTLASASTVDVDLVVREVLRRLMSDRPLSSPVTVASQPTSLAVPQAPGNLNLSQRVITLADVEGRLHGAQTLTVPVGAVVTPAVRDELKQHNVTLRHSDGHTTSAPASTSLVVATAGTTFNAASLIKAMEDTGTTIEQIESTNLTAAVSQVSDVVCQGNRLGVLLTDKPAMAACMANRDARIRAAVARSLADVSAVVDSLGANLLMIEPLSTGMYALRMRMFIGEVIGTVTLNRSHPNLKSGRYRLVVPLSLENLEGTSTERAEAIVVYDDLSAGNGSLIAVSQGGEAAQPFQPEMKPVDAYNEMCEIGRRVYNKGFAAANDGNISYRLSENEVLCTPTMICKGFMKPEDLCTVDMEGNQLSGRRKRTSEVLLHLAIMKKRPEIKACCVLPEVEVFLGEVPMTKYETPGGQHFADTVLPFVEKSNVIILANHGTVSYGDTLERAYWWTEILDAYCNILLMARGLGRVNYFDPQQTRELLDLKQRLGFADPRLEKEMENCDLCANDTFRNSWHETGVSESAFRAPDHSASNNIVQAASVPGGAAPEVTRGGDQELLVQTITDRVLAALNNR</sequence>
<keyword evidence="7" id="KW-0804">Transcription</keyword>
<keyword evidence="4 10" id="KW-0067">ATP-binding</keyword>
<evidence type="ECO:0000313" key="13">
    <source>
        <dbReference type="EMBL" id="CAI3971954.1"/>
    </source>
</evidence>
<dbReference type="Gene3D" id="2.40.50.220">
    <property type="entry name" value="EutN/Ccml"/>
    <property type="match status" value="2"/>
</dbReference>
<reference evidence="13" key="1">
    <citation type="submission" date="2022-10" db="EMBL/GenBank/DDBJ databases">
        <authorList>
            <person name="Chen Y."/>
            <person name="Dougan E. K."/>
            <person name="Chan C."/>
            <person name="Rhodes N."/>
            <person name="Thang M."/>
        </authorList>
    </citation>
    <scope>NUCLEOTIDE SEQUENCE</scope>
</reference>
<keyword evidence="2 10" id="KW-0547">Nucleotide-binding</keyword>
<dbReference type="GO" id="GO:0016620">
    <property type="term" value="F:oxidoreductase activity, acting on the aldehyde or oxo group of donors, NAD or NADP as acceptor"/>
    <property type="evidence" value="ECO:0007669"/>
    <property type="project" value="InterPro"/>
</dbReference>
<comment type="caution">
    <text evidence="10">Lacks conserved residue(s) required for the propagation of feature annotation.</text>
</comment>
<dbReference type="OrthoDB" id="67445at2759"/>
<dbReference type="PRINTS" id="PR00471">
    <property type="entry name" value="ACETATEKNASE"/>
</dbReference>
<evidence type="ECO:0000259" key="12">
    <source>
        <dbReference type="PROSITE" id="PS51930"/>
    </source>
</evidence>
<dbReference type="PROSITE" id="PS51930">
    <property type="entry name" value="BMC_2"/>
    <property type="match status" value="2"/>
</dbReference>
<dbReference type="InterPro" id="IPR014036">
    <property type="entry name" value="DeoR-like_C"/>
</dbReference>
<dbReference type="EC" id="2.7.2.1" evidence="10"/>
<dbReference type="SUPFAM" id="SSF159133">
    <property type="entry name" value="EutN/CcmL-like"/>
    <property type="match status" value="3"/>
</dbReference>
<protein>
    <recommendedName>
        <fullName evidence="10">Probable acetate kinase</fullName>
        <ecNumber evidence="10">2.7.2.1</ecNumber>
    </recommendedName>
    <alternativeName>
        <fullName evidence="10">Acetokinase</fullName>
    </alternativeName>
</protein>
<evidence type="ECO:0000313" key="14">
    <source>
        <dbReference type="EMBL" id="CAL4759266.1"/>
    </source>
</evidence>
<dbReference type="InterPro" id="IPR036388">
    <property type="entry name" value="WH-like_DNA-bd_sf"/>
</dbReference>
<keyword evidence="3 10" id="KW-0418">Kinase</keyword>
<dbReference type="InterPro" id="IPR016162">
    <property type="entry name" value="Ald_DH_N"/>
</dbReference>
<dbReference type="InterPro" id="IPR023865">
    <property type="entry name" value="Aliphatic_acid_kinase_CS"/>
</dbReference>
<dbReference type="PROSITE" id="PS01075">
    <property type="entry name" value="ACETATE_KINASE_1"/>
    <property type="match status" value="1"/>
</dbReference>
<dbReference type="SUPFAM" id="SSF53639">
    <property type="entry name" value="AraD/HMP-PK domain-like"/>
    <property type="match status" value="1"/>
</dbReference>
<dbReference type="Pfam" id="PF00171">
    <property type="entry name" value="Aldedh"/>
    <property type="match status" value="1"/>
</dbReference>
<dbReference type="InterPro" id="IPR036409">
    <property type="entry name" value="Aldolase_II/adducin_N_sf"/>
</dbReference>
<evidence type="ECO:0000256" key="3">
    <source>
        <dbReference type="ARBA" id="ARBA00022777"/>
    </source>
</evidence>
<keyword evidence="5" id="KW-0805">Transcription regulation</keyword>
<dbReference type="EMBL" id="CAMXCT030000001">
    <property type="protein sequence ID" value="CAL4759266.1"/>
    <property type="molecule type" value="Genomic_DNA"/>
</dbReference>
<name>A0A9P1BET9_9DINO</name>
<dbReference type="SMART" id="SM01007">
    <property type="entry name" value="Aldolase_II"/>
    <property type="match status" value="1"/>
</dbReference>
<keyword evidence="15" id="KW-1185">Reference proteome</keyword>
<dbReference type="InterPro" id="IPR037233">
    <property type="entry name" value="CcmK-like_sf"/>
</dbReference>
<dbReference type="Gene3D" id="3.40.605.10">
    <property type="entry name" value="Aldehyde Dehydrogenase, Chain A, domain 1"/>
    <property type="match status" value="1"/>
</dbReference>
<dbReference type="InterPro" id="IPR000890">
    <property type="entry name" value="Aliphatic_acid_kin_short-chain"/>
</dbReference>
<dbReference type="InterPro" id="IPR011991">
    <property type="entry name" value="ArsR-like_HTH"/>
</dbReference>
<dbReference type="PANTHER" id="PTHR21060:SF15">
    <property type="entry name" value="ACETATE KINASE-RELATED"/>
    <property type="match status" value="1"/>
</dbReference>
<dbReference type="Gene3D" id="3.30.420.40">
    <property type="match status" value="2"/>
</dbReference>
<dbReference type="NCBIfam" id="NF011927">
    <property type="entry name" value="PRK15398.1"/>
    <property type="match status" value="1"/>
</dbReference>
<evidence type="ECO:0000256" key="6">
    <source>
        <dbReference type="ARBA" id="ARBA00023125"/>
    </source>
</evidence>
<dbReference type="Pfam" id="PF00455">
    <property type="entry name" value="DeoRC"/>
    <property type="match status" value="1"/>
</dbReference>
<dbReference type="InterPro" id="IPR036677">
    <property type="entry name" value="EutN_CcmL_sf"/>
</dbReference>
<feature type="binding site" evidence="10">
    <location>
        <begin position="919"/>
        <end position="923"/>
    </location>
    <ligand>
        <name>ATP</name>
        <dbReference type="ChEBI" id="CHEBI:30616"/>
    </ligand>
</feature>
<dbReference type="SUPFAM" id="SSF100950">
    <property type="entry name" value="NagB/RpiA/CoA transferase-like"/>
    <property type="match status" value="1"/>
</dbReference>
<reference evidence="14 15" key="2">
    <citation type="submission" date="2024-05" db="EMBL/GenBank/DDBJ databases">
        <authorList>
            <person name="Chen Y."/>
            <person name="Shah S."/>
            <person name="Dougan E. K."/>
            <person name="Thang M."/>
            <person name="Chan C."/>
        </authorList>
    </citation>
    <scope>NUCLEOTIDE SEQUENCE [LARGE SCALE GENOMIC DNA]</scope>
</reference>
<dbReference type="GO" id="GO:0003700">
    <property type="term" value="F:DNA-binding transcription factor activity"/>
    <property type="evidence" value="ECO:0007669"/>
    <property type="project" value="InterPro"/>
</dbReference>
<feature type="domain" description="HTH deoR-type" evidence="11">
    <location>
        <begin position="7"/>
        <end position="62"/>
    </location>
</feature>
<dbReference type="InterPro" id="IPR036390">
    <property type="entry name" value="WH_DNA-bd_sf"/>
</dbReference>
<dbReference type="Gene3D" id="1.10.10.10">
    <property type="entry name" value="Winged helix-like DNA-binding domain superfamily/Winged helix DNA-binding domain"/>
    <property type="match status" value="1"/>
</dbReference>
<dbReference type="CDD" id="cd07045">
    <property type="entry name" value="BMC_CcmK_like"/>
    <property type="match status" value="2"/>
</dbReference>
<dbReference type="InterPro" id="IPR018356">
    <property type="entry name" value="Tscrpt_reg_HTH_DeoR_CS"/>
</dbReference>
<comment type="pathway">
    <text evidence="10">Metabolic intermediate biosynthesis; acetyl-CoA biosynthesis; acetyl-CoA from acetate: step 1/2.</text>
</comment>
<feature type="domain" description="BMC" evidence="12">
    <location>
        <begin position="515"/>
        <end position="599"/>
    </location>
</feature>
<feature type="binding site" evidence="10">
    <location>
        <position position="606"/>
    </location>
    <ligand>
        <name>ATP</name>
        <dbReference type="ChEBI" id="CHEBI:30616"/>
    </ligand>
</feature>
<dbReference type="HAMAP" id="MF_00020">
    <property type="entry name" value="Acetate_kinase"/>
    <property type="match status" value="1"/>
</dbReference>
<dbReference type="Gene3D" id="3.40.309.10">
    <property type="entry name" value="Aldehyde Dehydrogenase, Chain A, domain 2"/>
    <property type="match status" value="1"/>
</dbReference>
<evidence type="ECO:0000256" key="1">
    <source>
        <dbReference type="ARBA" id="ARBA00022679"/>
    </source>
</evidence>
<feature type="binding site" evidence="10">
    <location>
        <begin position="871"/>
        <end position="873"/>
    </location>
    <ligand>
        <name>ATP</name>
        <dbReference type="ChEBI" id="CHEBI:30616"/>
    </ligand>
</feature>
<dbReference type="SUPFAM" id="SSF143414">
    <property type="entry name" value="CcmK-like"/>
    <property type="match status" value="2"/>
</dbReference>
<dbReference type="InterPro" id="IPR043129">
    <property type="entry name" value="ATPase_NBD"/>
</dbReference>
<comment type="similarity">
    <text evidence="10">Belongs to the acetokinase family.</text>
</comment>
<dbReference type="Pfam" id="PF03319">
    <property type="entry name" value="EutN_CcmL"/>
    <property type="match status" value="2"/>
</dbReference>
<dbReference type="NCBIfam" id="NF011652">
    <property type="entry name" value="PRK15070.1"/>
    <property type="match status" value="1"/>
</dbReference>
<dbReference type="SMART" id="SM00877">
    <property type="entry name" value="BMC"/>
    <property type="match status" value="2"/>
</dbReference>
<dbReference type="PROSITE" id="PS00894">
    <property type="entry name" value="HTH_DEOR_1"/>
    <property type="match status" value="1"/>
</dbReference>
<dbReference type="InterPro" id="IPR044872">
    <property type="entry name" value="CcmK/CsoS1_BMC"/>
</dbReference>
<keyword evidence="10" id="KW-0479">Metal-binding</keyword>
<evidence type="ECO:0000256" key="5">
    <source>
        <dbReference type="ARBA" id="ARBA00023015"/>
    </source>
</evidence>
<dbReference type="InterPro" id="IPR001303">
    <property type="entry name" value="Aldolase_II/adducin_N"/>
</dbReference>
<evidence type="ECO:0000259" key="11">
    <source>
        <dbReference type="PROSITE" id="PS51000"/>
    </source>
</evidence>
<dbReference type="SMART" id="SM01134">
    <property type="entry name" value="DeoRC"/>
    <property type="match status" value="1"/>
</dbReference>
<dbReference type="InterPro" id="IPR037171">
    <property type="entry name" value="NagB/RpiA_transferase-like"/>
</dbReference>
<dbReference type="Pfam" id="PF08220">
    <property type="entry name" value="HTH_DeoR"/>
    <property type="match status" value="1"/>
</dbReference>
<dbReference type="InterPro" id="IPR000249">
    <property type="entry name" value="BMC_dom"/>
</dbReference>
<dbReference type="InterPro" id="IPR016161">
    <property type="entry name" value="Ald_DH/histidinol_DH"/>
</dbReference>
<keyword evidence="1 10" id="KW-0808">Transferase</keyword>
<evidence type="ECO:0000256" key="8">
    <source>
        <dbReference type="ARBA" id="ARBA00024322"/>
    </source>
</evidence>
<feature type="binding site" evidence="10">
    <location>
        <position position="599"/>
    </location>
    <ligand>
        <name>Mg(2+)</name>
        <dbReference type="ChEBI" id="CHEBI:18420"/>
    </ligand>
</feature>
<keyword evidence="9" id="KW-1283">Bacterial microcompartment</keyword>
<dbReference type="GO" id="GO:0016747">
    <property type="term" value="F:acyltransferase activity, transferring groups other than amino-acyl groups"/>
    <property type="evidence" value="ECO:0007669"/>
    <property type="project" value="InterPro"/>
</dbReference>
<dbReference type="CDD" id="cd01614">
    <property type="entry name" value="EutN_CcmL"/>
    <property type="match status" value="1"/>
</dbReference>
<dbReference type="GO" id="GO:0005524">
    <property type="term" value="F:ATP binding"/>
    <property type="evidence" value="ECO:0007669"/>
    <property type="project" value="UniProtKB-KW"/>
</dbReference>
<dbReference type="InterPro" id="IPR008300">
    <property type="entry name" value="PTAC"/>
</dbReference>
<dbReference type="InterPro" id="IPR015590">
    <property type="entry name" value="Aldehyde_DH_dom"/>
</dbReference>
<feature type="site" description="Transition state stabilizer" evidence="10">
    <location>
        <position position="829"/>
    </location>
</feature>
<evidence type="ECO:0000256" key="7">
    <source>
        <dbReference type="ARBA" id="ARBA00023163"/>
    </source>
</evidence>
<dbReference type="Gene3D" id="3.30.70.1710">
    <property type="match status" value="2"/>
</dbReference>
<accession>A0A9P1BET9</accession>
<comment type="catalytic activity">
    <reaction evidence="10">
        <text>acetate + ATP = acetyl phosphate + ADP</text>
        <dbReference type="Rhea" id="RHEA:11352"/>
        <dbReference type="ChEBI" id="CHEBI:22191"/>
        <dbReference type="ChEBI" id="CHEBI:30089"/>
        <dbReference type="ChEBI" id="CHEBI:30616"/>
        <dbReference type="ChEBI" id="CHEBI:456216"/>
        <dbReference type="EC" id="2.7.2.1"/>
    </reaction>
</comment>
<dbReference type="PROSITE" id="PS51000">
    <property type="entry name" value="HTH_DEOR_2"/>
    <property type="match status" value="1"/>
</dbReference>
<keyword evidence="10" id="KW-0460">Magnesium</keyword>
<evidence type="ECO:0000313" key="15">
    <source>
        <dbReference type="Proteomes" id="UP001152797"/>
    </source>
</evidence>
<dbReference type="InterPro" id="IPR016163">
    <property type="entry name" value="Ald_DH_C"/>
</dbReference>
<dbReference type="NCBIfam" id="TIGR00016">
    <property type="entry name" value="ackA"/>
    <property type="match status" value="1"/>
</dbReference>
<feature type="domain" description="BMC" evidence="12">
    <location>
        <begin position="432"/>
        <end position="516"/>
    </location>
</feature>
<dbReference type="SUPFAM" id="SSF53720">
    <property type="entry name" value="ALDH-like"/>
    <property type="match status" value="1"/>
</dbReference>
<dbReference type="SUPFAM" id="SSF46785">
    <property type="entry name" value="Winged helix' DNA-binding domain"/>
    <property type="match status" value="1"/>
</dbReference>
<dbReference type="GO" id="GO:0006085">
    <property type="term" value="P:acetyl-CoA biosynthetic process"/>
    <property type="evidence" value="ECO:0007669"/>
    <property type="project" value="UniProtKB-UniRule"/>
</dbReference>
<organism evidence="13">
    <name type="scientific">Cladocopium goreaui</name>
    <dbReference type="NCBI Taxonomy" id="2562237"/>
    <lineage>
        <taxon>Eukaryota</taxon>
        <taxon>Sar</taxon>
        <taxon>Alveolata</taxon>
        <taxon>Dinophyceae</taxon>
        <taxon>Suessiales</taxon>
        <taxon>Symbiodiniaceae</taxon>
        <taxon>Cladocopium</taxon>
    </lineage>
</organism>
<gene>
    <name evidence="13" type="ORF">C1SCF055_LOCUS544</name>
</gene>
<dbReference type="PROSITE" id="PS51932">
    <property type="entry name" value="BMV"/>
    <property type="match status" value="3"/>
</dbReference>
<dbReference type="Pfam" id="PF00596">
    <property type="entry name" value="Aldolase_II"/>
    <property type="match status" value="2"/>
</dbReference>
<feature type="site" description="Transition state stabilizer" evidence="10">
    <location>
        <position position="770"/>
    </location>
</feature>
<comment type="cofactor">
    <cofactor evidence="10">
        <name>Mg(2+)</name>
        <dbReference type="ChEBI" id="CHEBI:18420"/>
    </cofactor>
</comment>
<dbReference type="CDD" id="cd00090">
    <property type="entry name" value="HTH_ARSR"/>
    <property type="match status" value="1"/>
</dbReference>